<evidence type="ECO:0000256" key="1">
    <source>
        <dbReference type="SAM" id="MobiDB-lite"/>
    </source>
</evidence>
<protein>
    <recommendedName>
        <fullName evidence="4">YtxH domain-containing protein</fullName>
    </recommendedName>
</protein>
<sequence length="98" mass="11159">MAKWYVSTLAASAIAAAGYYLGNEKNREKVGHYINRAKAEIKGDTKEDNKEDFYEKVGHSDPQDLEDNSMVDEGAMFSVNYYNQNIKGEEQENDKDKQ</sequence>
<dbReference type="Proteomes" id="UP000321816">
    <property type="component" value="Chromosome"/>
</dbReference>
<keyword evidence="3" id="KW-1185">Reference proteome</keyword>
<evidence type="ECO:0008006" key="4">
    <source>
        <dbReference type="Google" id="ProtNLM"/>
    </source>
</evidence>
<gene>
    <name evidence="2" type="ORF">FTX54_011885</name>
</gene>
<dbReference type="EMBL" id="CP144914">
    <property type="protein sequence ID" value="WWD79117.1"/>
    <property type="molecule type" value="Genomic_DNA"/>
</dbReference>
<name>A0A5C7F5I7_9BACI</name>
<feature type="region of interest" description="Disordered" evidence="1">
    <location>
        <begin position="44"/>
        <end position="69"/>
    </location>
</feature>
<accession>A0A5C7F5I7</accession>
<proteinExistence type="predicted"/>
<feature type="compositionally biased region" description="Basic and acidic residues" evidence="1">
    <location>
        <begin position="44"/>
        <end position="62"/>
    </location>
</feature>
<reference evidence="2 3" key="1">
    <citation type="submission" date="2024-01" db="EMBL/GenBank/DDBJ databases">
        <title>Complete Genome Sequence of Alkalicoccus halolimnae BZ-SZ-XJ29T, a Moderately Halophilic Bacterium Isolated from a Salt Lake.</title>
        <authorList>
            <person name="Zhao B."/>
        </authorList>
    </citation>
    <scope>NUCLEOTIDE SEQUENCE [LARGE SCALE GENOMIC DNA]</scope>
    <source>
        <strain evidence="2 3">BZ-SZ-XJ29</strain>
    </source>
</reference>
<evidence type="ECO:0000313" key="2">
    <source>
        <dbReference type="EMBL" id="WWD79117.1"/>
    </source>
</evidence>
<dbReference type="OrthoDB" id="2390014at2"/>
<evidence type="ECO:0000313" key="3">
    <source>
        <dbReference type="Proteomes" id="UP000321816"/>
    </source>
</evidence>
<dbReference type="AlphaFoldDB" id="A0A5C7F5I7"/>
<dbReference type="RefSeq" id="WP_147803572.1">
    <property type="nucleotide sequence ID" value="NZ_CP144914.1"/>
</dbReference>
<dbReference type="KEGG" id="ahal:FTX54_011885"/>
<organism evidence="2 3">
    <name type="scientific">Alkalicoccus halolimnae</name>
    <dbReference type="NCBI Taxonomy" id="1667239"/>
    <lineage>
        <taxon>Bacteria</taxon>
        <taxon>Bacillati</taxon>
        <taxon>Bacillota</taxon>
        <taxon>Bacilli</taxon>
        <taxon>Bacillales</taxon>
        <taxon>Bacillaceae</taxon>
        <taxon>Alkalicoccus</taxon>
    </lineage>
</organism>